<dbReference type="Proteomes" id="UP000821837">
    <property type="component" value="Chromosome 1"/>
</dbReference>
<protein>
    <submittedName>
        <fullName evidence="2">Uncharacterized protein</fullName>
    </submittedName>
</protein>
<reference evidence="2" key="2">
    <citation type="submission" date="2021-09" db="EMBL/GenBank/DDBJ databases">
        <authorList>
            <person name="Jia N."/>
            <person name="Wang J."/>
            <person name="Shi W."/>
            <person name="Du L."/>
            <person name="Sun Y."/>
            <person name="Zhan W."/>
            <person name="Jiang J."/>
            <person name="Wang Q."/>
            <person name="Zhang B."/>
            <person name="Ji P."/>
            <person name="Sakyi L.B."/>
            <person name="Cui X."/>
            <person name="Yuan T."/>
            <person name="Jiang B."/>
            <person name="Yang W."/>
            <person name="Lam T.T.-Y."/>
            <person name="Chang Q."/>
            <person name="Ding S."/>
            <person name="Wang X."/>
            <person name="Zhu J."/>
            <person name="Ruan X."/>
            <person name="Zhao L."/>
            <person name="Wei J."/>
            <person name="Que T."/>
            <person name="Du C."/>
            <person name="Cheng J."/>
            <person name="Dai P."/>
            <person name="Han X."/>
            <person name="Huang E."/>
            <person name="Gao Y."/>
            <person name="Liu J."/>
            <person name="Shao H."/>
            <person name="Ye R."/>
            <person name="Li L."/>
            <person name="Wei W."/>
            <person name="Wang X."/>
            <person name="Wang C."/>
            <person name="Huo Q."/>
            <person name="Li W."/>
            <person name="Guo W."/>
            <person name="Chen H."/>
            <person name="Chen S."/>
            <person name="Zhou L."/>
            <person name="Zhou L."/>
            <person name="Ni X."/>
            <person name="Tian J."/>
            <person name="Zhou Y."/>
            <person name="Sheng Y."/>
            <person name="Liu T."/>
            <person name="Pan Y."/>
            <person name="Xia L."/>
            <person name="Li J."/>
            <person name="Zhao F."/>
            <person name="Cao W."/>
        </authorList>
    </citation>
    <scope>NUCLEOTIDE SEQUENCE</scope>
    <source>
        <strain evidence="2">Rsan-2018</strain>
        <tissue evidence="2">Larvae</tissue>
    </source>
</reference>
<organism evidence="2 3">
    <name type="scientific">Rhipicephalus sanguineus</name>
    <name type="common">Brown dog tick</name>
    <name type="synonym">Ixodes sanguineus</name>
    <dbReference type="NCBI Taxonomy" id="34632"/>
    <lineage>
        <taxon>Eukaryota</taxon>
        <taxon>Metazoa</taxon>
        <taxon>Ecdysozoa</taxon>
        <taxon>Arthropoda</taxon>
        <taxon>Chelicerata</taxon>
        <taxon>Arachnida</taxon>
        <taxon>Acari</taxon>
        <taxon>Parasitiformes</taxon>
        <taxon>Ixodida</taxon>
        <taxon>Ixodoidea</taxon>
        <taxon>Ixodidae</taxon>
        <taxon>Rhipicephalinae</taxon>
        <taxon>Rhipicephalus</taxon>
        <taxon>Rhipicephalus</taxon>
    </lineage>
</organism>
<gene>
    <name evidence="2" type="ORF">HPB52_000977</name>
</gene>
<feature type="region of interest" description="Disordered" evidence="1">
    <location>
        <begin position="96"/>
        <end position="137"/>
    </location>
</feature>
<name>A0A9D4QHL2_RHISA</name>
<dbReference type="EMBL" id="JABSTV010001245">
    <property type="protein sequence ID" value="KAH7981731.1"/>
    <property type="molecule type" value="Genomic_DNA"/>
</dbReference>
<comment type="caution">
    <text evidence="2">The sequence shown here is derived from an EMBL/GenBank/DDBJ whole genome shotgun (WGS) entry which is preliminary data.</text>
</comment>
<evidence type="ECO:0000313" key="2">
    <source>
        <dbReference type="EMBL" id="KAH7981731.1"/>
    </source>
</evidence>
<proteinExistence type="predicted"/>
<keyword evidence="3" id="KW-1185">Reference proteome</keyword>
<evidence type="ECO:0000256" key="1">
    <source>
        <dbReference type="SAM" id="MobiDB-lite"/>
    </source>
</evidence>
<sequence length="189" mass="21096">MQQHVRKLRPEPKARTAELLVFHIAVRITGAPLKQLGTSAFAQWAWKYSSDAAASIAILLYRAVALIVLEEHELDAHSQVAKFGITALARVNASRRVPDEGQPLDQVSRSEMHARHGRSMTTRATEARAEHERTRRPRHGQKWTIYCALGPCHHDIKKVSLRGYPMAMTDCSSALDAVNPLEHATVEPP</sequence>
<accession>A0A9D4QHL2</accession>
<reference evidence="2" key="1">
    <citation type="journal article" date="2020" name="Cell">
        <title>Large-Scale Comparative Analyses of Tick Genomes Elucidate Their Genetic Diversity and Vector Capacities.</title>
        <authorList>
            <consortium name="Tick Genome and Microbiome Consortium (TIGMIC)"/>
            <person name="Jia N."/>
            <person name="Wang J."/>
            <person name="Shi W."/>
            <person name="Du L."/>
            <person name="Sun Y."/>
            <person name="Zhan W."/>
            <person name="Jiang J.F."/>
            <person name="Wang Q."/>
            <person name="Zhang B."/>
            <person name="Ji P."/>
            <person name="Bell-Sakyi L."/>
            <person name="Cui X.M."/>
            <person name="Yuan T.T."/>
            <person name="Jiang B.G."/>
            <person name="Yang W.F."/>
            <person name="Lam T.T."/>
            <person name="Chang Q.C."/>
            <person name="Ding S.J."/>
            <person name="Wang X.J."/>
            <person name="Zhu J.G."/>
            <person name="Ruan X.D."/>
            <person name="Zhao L."/>
            <person name="Wei J.T."/>
            <person name="Ye R.Z."/>
            <person name="Que T.C."/>
            <person name="Du C.H."/>
            <person name="Zhou Y.H."/>
            <person name="Cheng J.X."/>
            <person name="Dai P.F."/>
            <person name="Guo W.B."/>
            <person name="Han X.H."/>
            <person name="Huang E.J."/>
            <person name="Li L.F."/>
            <person name="Wei W."/>
            <person name="Gao Y.C."/>
            <person name="Liu J.Z."/>
            <person name="Shao H.Z."/>
            <person name="Wang X."/>
            <person name="Wang C.C."/>
            <person name="Yang T.C."/>
            <person name="Huo Q.B."/>
            <person name="Li W."/>
            <person name="Chen H.Y."/>
            <person name="Chen S.E."/>
            <person name="Zhou L.G."/>
            <person name="Ni X.B."/>
            <person name="Tian J.H."/>
            <person name="Sheng Y."/>
            <person name="Liu T."/>
            <person name="Pan Y.S."/>
            <person name="Xia L.Y."/>
            <person name="Li J."/>
            <person name="Zhao F."/>
            <person name="Cao W.C."/>
        </authorList>
    </citation>
    <scope>NUCLEOTIDE SEQUENCE</scope>
    <source>
        <strain evidence="2">Rsan-2018</strain>
    </source>
</reference>
<dbReference type="AlphaFoldDB" id="A0A9D4QHL2"/>
<evidence type="ECO:0000313" key="3">
    <source>
        <dbReference type="Proteomes" id="UP000821837"/>
    </source>
</evidence>